<proteinExistence type="predicted"/>
<comment type="caution">
    <text evidence="1">The sequence shown here is derived from an EMBL/GenBank/DDBJ whole genome shotgun (WGS) entry which is preliminary data.</text>
</comment>
<gene>
    <name evidence="1" type="ORF">ABVK25_009576</name>
</gene>
<accession>A0ABR4AXL4</accession>
<evidence type="ECO:0000313" key="1">
    <source>
        <dbReference type="EMBL" id="KAL2050215.1"/>
    </source>
</evidence>
<protein>
    <submittedName>
        <fullName evidence="1">Uncharacterized protein</fullName>
    </submittedName>
</protein>
<dbReference type="Proteomes" id="UP001590951">
    <property type="component" value="Unassembled WGS sequence"/>
</dbReference>
<evidence type="ECO:0000313" key="2">
    <source>
        <dbReference type="Proteomes" id="UP001590951"/>
    </source>
</evidence>
<reference evidence="1 2" key="1">
    <citation type="submission" date="2024-09" db="EMBL/GenBank/DDBJ databases">
        <title>Rethinking Asexuality: The Enigmatic Case of Functional Sexual Genes in Lepraria (Stereocaulaceae).</title>
        <authorList>
            <person name="Doellman M."/>
            <person name="Sun Y."/>
            <person name="Barcenas-Pena A."/>
            <person name="Lumbsch H.T."/>
            <person name="Grewe F."/>
        </authorList>
    </citation>
    <scope>NUCLEOTIDE SEQUENCE [LARGE SCALE GENOMIC DNA]</scope>
    <source>
        <strain evidence="1 2">Grewe 0041</strain>
    </source>
</reference>
<name>A0ABR4AXL4_9LECA</name>
<organism evidence="1 2">
    <name type="scientific">Lepraria finkii</name>
    <dbReference type="NCBI Taxonomy" id="1340010"/>
    <lineage>
        <taxon>Eukaryota</taxon>
        <taxon>Fungi</taxon>
        <taxon>Dikarya</taxon>
        <taxon>Ascomycota</taxon>
        <taxon>Pezizomycotina</taxon>
        <taxon>Lecanoromycetes</taxon>
        <taxon>OSLEUM clade</taxon>
        <taxon>Lecanoromycetidae</taxon>
        <taxon>Lecanorales</taxon>
        <taxon>Lecanorineae</taxon>
        <taxon>Stereocaulaceae</taxon>
        <taxon>Lepraria</taxon>
    </lineage>
</organism>
<keyword evidence="2" id="KW-1185">Reference proteome</keyword>
<dbReference type="EMBL" id="JBHFEH010000051">
    <property type="protein sequence ID" value="KAL2050215.1"/>
    <property type="molecule type" value="Genomic_DNA"/>
</dbReference>
<sequence length="125" mass="13356">MQRAVGHQDMSQLRTYPVTFDVRVPLYYIHNSTKTTMAPLETKGHPNFASGHEITSILATNNGLYAAKNGAVFRLDGNGIVTASINLPGTGHNDIRLAASDDCSLLIAGTNGYVVGLNVQSLQAQ</sequence>